<evidence type="ECO:0000313" key="2">
    <source>
        <dbReference type="EnsemblPlants" id="OBART03G29300.1"/>
    </source>
</evidence>
<evidence type="ECO:0000256" key="1">
    <source>
        <dbReference type="SAM" id="MobiDB-lite"/>
    </source>
</evidence>
<keyword evidence="3" id="KW-1185">Reference proteome</keyword>
<dbReference type="HOGENOM" id="CLU_2708697_0_0_1"/>
<reference evidence="2" key="2">
    <citation type="submission" date="2015-03" db="UniProtKB">
        <authorList>
            <consortium name="EnsemblPlants"/>
        </authorList>
    </citation>
    <scope>IDENTIFICATION</scope>
</reference>
<dbReference type="Gramene" id="OBART03G29300.1">
    <property type="protein sequence ID" value="OBART03G29300.1"/>
    <property type="gene ID" value="OBART03G29300"/>
</dbReference>
<organism evidence="2">
    <name type="scientific">Oryza barthii</name>
    <dbReference type="NCBI Taxonomy" id="65489"/>
    <lineage>
        <taxon>Eukaryota</taxon>
        <taxon>Viridiplantae</taxon>
        <taxon>Streptophyta</taxon>
        <taxon>Embryophyta</taxon>
        <taxon>Tracheophyta</taxon>
        <taxon>Spermatophyta</taxon>
        <taxon>Magnoliopsida</taxon>
        <taxon>Liliopsida</taxon>
        <taxon>Poales</taxon>
        <taxon>Poaceae</taxon>
        <taxon>BOP clade</taxon>
        <taxon>Oryzoideae</taxon>
        <taxon>Oryzeae</taxon>
        <taxon>Oryzinae</taxon>
        <taxon>Oryza</taxon>
    </lineage>
</organism>
<feature type="region of interest" description="Disordered" evidence="1">
    <location>
        <begin position="1"/>
        <end position="25"/>
    </location>
</feature>
<reference evidence="2" key="1">
    <citation type="journal article" date="2009" name="Rice">
        <title>De Novo Next Generation Sequencing of Plant Genomes.</title>
        <authorList>
            <person name="Rounsley S."/>
            <person name="Marri P.R."/>
            <person name="Yu Y."/>
            <person name="He R."/>
            <person name="Sisneros N."/>
            <person name="Goicoechea J.L."/>
            <person name="Lee S.J."/>
            <person name="Angelova A."/>
            <person name="Kudrna D."/>
            <person name="Luo M."/>
            <person name="Affourtit J."/>
            <person name="Desany B."/>
            <person name="Knight J."/>
            <person name="Niazi F."/>
            <person name="Egholm M."/>
            <person name="Wing R.A."/>
        </authorList>
    </citation>
    <scope>NUCLEOTIDE SEQUENCE [LARGE SCALE GENOMIC DNA]</scope>
    <source>
        <strain evidence="2">cv. IRGC 105608</strain>
    </source>
</reference>
<protein>
    <submittedName>
        <fullName evidence="2">Uncharacterized protein</fullName>
    </submittedName>
</protein>
<dbReference type="PROSITE" id="PS51257">
    <property type="entry name" value="PROKAR_LIPOPROTEIN"/>
    <property type="match status" value="1"/>
</dbReference>
<accession>A0A0D3FMC2</accession>
<evidence type="ECO:0000313" key="3">
    <source>
        <dbReference type="Proteomes" id="UP000026960"/>
    </source>
</evidence>
<dbReference type="Proteomes" id="UP000026960">
    <property type="component" value="Chromosome 3"/>
</dbReference>
<sequence length="73" mass="7923">MRGLFRAGKHPSSVPAHAMTHPSSSSCSLRQFSSSYKFRGAARRAHAKASIACSVLHQLIKLSITKVPDTVFL</sequence>
<dbReference type="PaxDb" id="65489-OBART03G29300.1"/>
<dbReference type="EnsemblPlants" id="OBART03G29300.1">
    <property type="protein sequence ID" value="OBART03G29300.1"/>
    <property type="gene ID" value="OBART03G29300"/>
</dbReference>
<dbReference type="AlphaFoldDB" id="A0A0D3FMC2"/>
<name>A0A0D3FMC2_9ORYZ</name>
<proteinExistence type="predicted"/>